<evidence type="ECO:0000313" key="4">
    <source>
        <dbReference type="Proteomes" id="UP000528964"/>
    </source>
</evidence>
<comment type="caution">
    <text evidence="3">The sequence shown here is derived from an EMBL/GenBank/DDBJ whole genome shotgun (WGS) entry which is preliminary data.</text>
</comment>
<dbReference type="RefSeq" id="WP_183394986.1">
    <property type="nucleotide sequence ID" value="NZ_JACIDR010000002.1"/>
</dbReference>
<evidence type="ECO:0000256" key="2">
    <source>
        <dbReference type="SAM" id="SignalP"/>
    </source>
</evidence>
<protein>
    <submittedName>
        <fullName evidence="3">Uncharacterized protein</fullName>
    </submittedName>
</protein>
<reference evidence="3 4" key="1">
    <citation type="submission" date="2020-08" db="EMBL/GenBank/DDBJ databases">
        <title>Genomic Encyclopedia of Type Strains, Phase IV (KMG-IV): sequencing the most valuable type-strain genomes for metagenomic binning, comparative biology and taxonomic classification.</title>
        <authorList>
            <person name="Goeker M."/>
        </authorList>
    </citation>
    <scope>NUCLEOTIDE SEQUENCE [LARGE SCALE GENOMIC DNA]</scope>
    <source>
        <strain evidence="3 4">DSM 25481</strain>
    </source>
</reference>
<feature type="region of interest" description="Disordered" evidence="1">
    <location>
        <begin position="24"/>
        <end position="82"/>
    </location>
</feature>
<name>A0A7W6D4Q2_9HYPH</name>
<dbReference type="Proteomes" id="UP000528964">
    <property type="component" value="Unassembled WGS sequence"/>
</dbReference>
<evidence type="ECO:0000313" key="3">
    <source>
        <dbReference type="EMBL" id="MBB3973138.1"/>
    </source>
</evidence>
<dbReference type="AlphaFoldDB" id="A0A7W6D4Q2"/>
<gene>
    <name evidence="3" type="ORF">GGR24_001795</name>
</gene>
<keyword evidence="2" id="KW-0732">Signal</keyword>
<proteinExistence type="predicted"/>
<accession>A0A7W6D4Q2</accession>
<keyword evidence="4" id="KW-1185">Reference proteome</keyword>
<sequence length="103" mass="11817">MKTVALAFATILLSLPAAQAADWSRAEPRVARPAAHANHAAERRRGRPATRPAAPQRYVYRDDAEEDDTPYGPIYQTQEQELQSRYDVSAGRRGNIKEYWWRY</sequence>
<evidence type="ECO:0000256" key="1">
    <source>
        <dbReference type="SAM" id="MobiDB-lite"/>
    </source>
</evidence>
<feature type="signal peptide" evidence="2">
    <location>
        <begin position="1"/>
        <end position="20"/>
    </location>
</feature>
<dbReference type="EMBL" id="JACIDR010000002">
    <property type="protein sequence ID" value="MBB3973138.1"/>
    <property type="molecule type" value="Genomic_DNA"/>
</dbReference>
<feature type="chain" id="PRO_5031078078" evidence="2">
    <location>
        <begin position="21"/>
        <end position="103"/>
    </location>
</feature>
<organism evidence="3 4">
    <name type="scientific">Hansschlegelia beijingensis</name>
    <dbReference type="NCBI Taxonomy" id="1133344"/>
    <lineage>
        <taxon>Bacteria</taxon>
        <taxon>Pseudomonadati</taxon>
        <taxon>Pseudomonadota</taxon>
        <taxon>Alphaproteobacteria</taxon>
        <taxon>Hyphomicrobiales</taxon>
        <taxon>Methylopilaceae</taxon>
        <taxon>Hansschlegelia</taxon>
    </lineage>
</organism>